<feature type="compositionally biased region" description="Gly residues" evidence="9">
    <location>
        <begin position="29"/>
        <end position="44"/>
    </location>
</feature>
<evidence type="ECO:0000256" key="2">
    <source>
        <dbReference type="ARBA" id="ARBA00022729"/>
    </source>
</evidence>
<dbReference type="InterPro" id="IPR011839">
    <property type="entry name" value="Pullul_strch"/>
</dbReference>
<feature type="domain" description="Glycosyl hydrolase family 13 catalytic" evidence="11">
    <location>
        <begin position="558"/>
        <end position="913"/>
    </location>
</feature>
<dbReference type="Pfam" id="PF17967">
    <property type="entry name" value="Pullulanase_N2"/>
    <property type="match status" value="1"/>
</dbReference>
<dbReference type="InterPro" id="IPR040671">
    <property type="entry name" value="Pullulanase_N2"/>
</dbReference>
<dbReference type="RefSeq" id="WP_189608073.1">
    <property type="nucleotide sequence ID" value="NZ_BMXR01000003.1"/>
</dbReference>
<dbReference type="GO" id="GO:0051060">
    <property type="term" value="F:pullulanase activity"/>
    <property type="evidence" value="ECO:0007669"/>
    <property type="project" value="UniProtKB-EC"/>
</dbReference>
<dbReference type="SUPFAM" id="SSF49452">
    <property type="entry name" value="Starch-binding domain-like"/>
    <property type="match status" value="1"/>
</dbReference>
<keyword evidence="2 10" id="KW-0732">Signal</keyword>
<dbReference type="SUPFAM" id="SSF51445">
    <property type="entry name" value="(Trans)glycosidases"/>
    <property type="match status" value="1"/>
</dbReference>
<evidence type="ECO:0000256" key="4">
    <source>
        <dbReference type="ARBA" id="ARBA00023295"/>
    </source>
</evidence>
<dbReference type="AlphaFoldDB" id="A0A918N8Y3"/>
<dbReference type="Gene3D" id="2.60.40.1110">
    <property type="match status" value="1"/>
</dbReference>
<feature type="chain" id="PRO_5037771243" description="pullulanase" evidence="10">
    <location>
        <begin position="19"/>
        <end position="1073"/>
    </location>
</feature>
<dbReference type="Gene3D" id="2.60.40.1130">
    <property type="entry name" value="Rab geranylgeranyltransferase alpha-subunit, insert domain"/>
    <property type="match status" value="1"/>
</dbReference>
<feature type="signal peptide" evidence="10">
    <location>
        <begin position="1"/>
        <end position="18"/>
    </location>
</feature>
<keyword evidence="4" id="KW-0326">Glycosidase</keyword>
<dbReference type="InterPro" id="IPR013780">
    <property type="entry name" value="Glyco_hydro_b"/>
</dbReference>
<dbReference type="CDD" id="cd10315">
    <property type="entry name" value="CBM41_pullulanase"/>
    <property type="match status" value="1"/>
</dbReference>
<dbReference type="SUPFAM" id="SSF51011">
    <property type="entry name" value="Glycosyl hydrolase domain"/>
    <property type="match status" value="1"/>
</dbReference>
<dbReference type="InterPro" id="IPR013783">
    <property type="entry name" value="Ig-like_fold"/>
</dbReference>
<evidence type="ECO:0000256" key="5">
    <source>
        <dbReference type="ARBA" id="ARBA00023965"/>
    </source>
</evidence>
<dbReference type="NCBIfam" id="TIGR02103">
    <property type="entry name" value="pullul_strch"/>
    <property type="match status" value="1"/>
</dbReference>
<comment type="caution">
    <text evidence="12">The sequence shown here is derived from an EMBL/GenBank/DDBJ whole genome shotgun (WGS) entry which is preliminary data.</text>
</comment>
<dbReference type="InterPro" id="IPR017853">
    <property type="entry name" value="GH"/>
</dbReference>
<protein>
    <recommendedName>
        <fullName evidence="6">pullulanase</fullName>
        <ecNumber evidence="6">3.2.1.41</ecNumber>
    </recommendedName>
    <alternativeName>
        <fullName evidence="7">Alpha-dextrin endo-1,6-alpha-glucosidase</fullName>
    </alternativeName>
    <alternativeName>
        <fullName evidence="8">Pullulan 6-glucanohydrolase</fullName>
    </alternativeName>
</protein>
<dbReference type="Pfam" id="PF02922">
    <property type="entry name" value="CBM_48"/>
    <property type="match status" value="1"/>
</dbReference>
<evidence type="ECO:0000259" key="11">
    <source>
        <dbReference type="SMART" id="SM00642"/>
    </source>
</evidence>
<evidence type="ECO:0000256" key="1">
    <source>
        <dbReference type="ARBA" id="ARBA00008061"/>
    </source>
</evidence>
<dbReference type="InterPro" id="IPR014756">
    <property type="entry name" value="Ig_E-set"/>
</dbReference>
<evidence type="ECO:0000256" key="3">
    <source>
        <dbReference type="ARBA" id="ARBA00022801"/>
    </source>
</evidence>
<dbReference type="EMBL" id="BMXR01000003">
    <property type="protein sequence ID" value="GGX49939.1"/>
    <property type="molecule type" value="Genomic_DNA"/>
</dbReference>
<dbReference type="InterPro" id="IPR041111">
    <property type="entry name" value="Pullulanase_Ins"/>
</dbReference>
<evidence type="ECO:0000256" key="8">
    <source>
        <dbReference type="ARBA" id="ARBA00031076"/>
    </source>
</evidence>
<feature type="region of interest" description="Disordered" evidence="9">
    <location>
        <begin position="22"/>
        <end position="52"/>
    </location>
</feature>
<dbReference type="InterPro" id="IPR013784">
    <property type="entry name" value="Carb-bd-like_fold"/>
</dbReference>
<evidence type="ECO:0000256" key="9">
    <source>
        <dbReference type="SAM" id="MobiDB-lite"/>
    </source>
</evidence>
<dbReference type="CDD" id="cd11341">
    <property type="entry name" value="AmyAc_Pullulanase_LD-like"/>
    <property type="match status" value="1"/>
</dbReference>
<name>A0A918N8Y3_9GAMM</name>
<dbReference type="GO" id="GO:0030246">
    <property type="term" value="F:carbohydrate binding"/>
    <property type="evidence" value="ECO:0007669"/>
    <property type="project" value="InterPro"/>
</dbReference>
<dbReference type="InterPro" id="IPR004193">
    <property type="entry name" value="Glyco_hydro_13_N"/>
</dbReference>
<dbReference type="InterPro" id="IPR005323">
    <property type="entry name" value="CBM41_pullulanase"/>
</dbReference>
<reference evidence="12" key="1">
    <citation type="journal article" date="2014" name="Int. J. Syst. Evol. Microbiol.">
        <title>Complete genome sequence of Corynebacterium casei LMG S-19264T (=DSM 44701T), isolated from a smear-ripened cheese.</title>
        <authorList>
            <consortium name="US DOE Joint Genome Institute (JGI-PGF)"/>
            <person name="Walter F."/>
            <person name="Albersmeier A."/>
            <person name="Kalinowski J."/>
            <person name="Ruckert C."/>
        </authorList>
    </citation>
    <scope>NUCLEOTIDE SEQUENCE</scope>
    <source>
        <strain evidence="12">KCTC 22169</strain>
    </source>
</reference>
<evidence type="ECO:0000313" key="13">
    <source>
        <dbReference type="Proteomes" id="UP000626148"/>
    </source>
</evidence>
<dbReference type="InterPro" id="IPR006047">
    <property type="entry name" value="GH13_cat_dom"/>
</dbReference>
<evidence type="ECO:0000256" key="7">
    <source>
        <dbReference type="ARBA" id="ARBA00029618"/>
    </source>
</evidence>
<comment type="similarity">
    <text evidence="1">Belongs to the glycosyl hydrolase 13 family.</text>
</comment>
<dbReference type="Pfam" id="PF18494">
    <property type="entry name" value="Pullulanase_Ins"/>
    <property type="match status" value="1"/>
</dbReference>
<evidence type="ECO:0000313" key="12">
    <source>
        <dbReference type="EMBL" id="GGX49939.1"/>
    </source>
</evidence>
<organism evidence="12 13">
    <name type="scientific">Saccharospirillum salsuginis</name>
    <dbReference type="NCBI Taxonomy" id="418750"/>
    <lineage>
        <taxon>Bacteria</taxon>
        <taxon>Pseudomonadati</taxon>
        <taxon>Pseudomonadota</taxon>
        <taxon>Gammaproteobacteria</taxon>
        <taxon>Oceanospirillales</taxon>
        <taxon>Saccharospirillaceae</taxon>
        <taxon>Saccharospirillum</taxon>
    </lineage>
</organism>
<gene>
    <name evidence="12" type="ORF">GCM10007392_16680</name>
</gene>
<proteinExistence type="inferred from homology"/>
<dbReference type="SUPFAM" id="SSF81296">
    <property type="entry name" value="E set domains"/>
    <property type="match status" value="2"/>
</dbReference>
<dbReference type="Pfam" id="PF03714">
    <property type="entry name" value="PUD"/>
    <property type="match status" value="1"/>
</dbReference>
<dbReference type="Pfam" id="PF11852">
    <property type="entry name" value="Pullul_strch_C"/>
    <property type="match status" value="1"/>
</dbReference>
<dbReference type="PROSITE" id="PS51257">
    <property type="entry name" value="PROKAR_LIPOPROTEIN"/>
    <property type="match status" value="1"/>
</dbReference>
<accession>A0A918N8Y3</accession>
<keyword evidence="3" id="KW-0378">Hydrolase</keyword>
<dbReference type="SMART" id="SM00642">
    <property type="entry name" value="Aamy"/>
    <property type="match status" value="1"/>
</dbReference>
<dbReference type="InterPro" id="IPR024561">
    <property type="entry name" value="Pullul_strch_C"/>
</dbReference>
<dbReference type="Proteomes" id="UP000626148">
    <property type="component" value="Unassembled WGS sequence"/>
</dbReference>
<sequence>MLKHRVGIGLFCLMAALAGCNSTSPSDGDTGGGDNNDNDQGGGDTTAPLPEPIYQPKANEAVIYYKRNDHLGEDGRVDKTAYQGWGLHLWEDDRVSVQGELSQPTSWDSPLSGSAVDENYGLVLVVSMNTDDWHDFMFIMHKGEEKDIGGRDWLYDRAEFGETIFLFEGVDQVYTKPVLEPPVEMSGASAHWLAEDTLAYEPGGDDHSVTLWHSSDASLELDGVEKSIAGGDGQALTRSNLSSELQNRFPHLADWQGWTLDTTASEAKSLLQGQLWLAEFDAEGTLVTATRVQTPGVLDDLYADQATTAELGARLTGSGTTRFDLWAPTAQSVSLVLNPGVNETVTSMSRDDASGVWSHTVDENLDREYYLYELTVYHPESDDLETLRVTDPYSLSLATNSQYSQVVDLDAADLQPPGWDTPVALPTYEPEDLSIYEMHIRDFSVNDSAGTAAHDGTYKAFTETARESVQHLQSLKDQGLTHAHLLPAFDIATINEDPAQRVDIDQPFSDLCDAVTQVATDYAEHCDDGQTVAEVLDSVLPEAEGGEVQSLNAHVRNIDSFNWGYDPFHYTVPEGSYATDAEGTQRILEFRDMVKALHDMGLMVVMDVVYNHTNAAGLQPKSVLDKVVPGYYHRRNPTSGAVETSTCCQNTASEHRMFEKLMIDSLKVWADQYRIDAFRFDLMGHHMKSNMTRALSEVRAVRDHVYFYGEGWDFGEVGQNKRGENASQTNMAGTGIGTFTDRLRDAVRGGGPFDNGDTIRKNQGFANAAVANDLNQADLDAFEAALLEDMDQIRLGLAGNLKTFRFIDRTGTEVAGTEVDYNGSPAGYADDPEDVINYVSKHDNQTLWDNNMYKVAGSINEADRARMQALALSIPMLGQGVPFIHMGSELLRSKSMARDSYDSGDWYNAVHFDGTDNNWNVGLPRENVDGENWALIESINADPQADPSTQSIALTADQFGEWLQIRNSSELFRLNTAEQVNDVVSFHNTGTGQTPGVIVMKLTDTADDLDASRNAIVVVFNATNSEQTMTVNGASGFNLHPVQQSSADTVVQGASVSGSDFTVPALTTAVFVN</sequence>
<dbReference type="Gene3D" id="3.20.20.80">
    <property type="entry name" value="Glycosidases"/>
    <property type="match status" value="1"/>
</dbReference>
<comment type="catalytic activity">
    <reaction evidence="5">
        <text>Hydrolysis of (1-&gt;6)-alpha-D-glucosidic linkages in pullulan, amylopectin and glycogen, and in the alpha- and beta-limit dextrins of amylopectin and glycogen.</text>
        <dbReference type="EC" id="3.2.1.41"/>
    </reaction>
</comment>
<dbReference type="Gene3D" id="2.60.40.1180">
    <property type="entry name" value="Golgi alpha-mannosidase II"/>
    <property type="match status" value="1"/>
</dbReference>
<evidence type="ECO:0000256" key="10">
    <source>
        <dbReference type="SAM" id="SignalP"/>
    </source>
</evidence>
<dbReference type="CDD" id="cd02860">
    <property type="entry name" value="E_set_Pullulanase"/>
    <property type="match status" value="1"/>
</dbReference>
<evidence type="ECO:0000256" key="6">
    <source>
        <dbReference type="ARBA" id="ARBA00024062"/>
    </source>
</evidence>
<dbReference type="EC" id="3.2.1.41" evidence="6"/>
<dbReference type="PANTHER" id="PTHR43002">
    <property type="entry name" value="GLYCOGEN DEBRANCHING ENZYME"/>
    <property type="match status" value="1"/>
</dbReference>
<dbReference type="GO" id="GO:0005975">
    <property type="term" value="P:carbohydrate metabolic process"/>
    <property type="evidence" value="ECO:0007669"/>
    <property type="project" value="InterPro"/>
</dbReference>
<dbReference type="Gene3D" id="2.60.40.10">
    <property type="entry name" value="Immunoglobulins"/>
    <property type="match status" value="1"/>
</dbReference>
<keyword evidence="13" id="KW-1185">Reference proteome</keyword>
<reference evidence="12" key="2">
    <citation type="submission" date="2020-09" db="EMBL/GenBank/DDBJ databases">
        <authorList>
            <person name="Sun Q."/>
            <person name="Kim S."/>
        </authorList>
    </citation>
    <scope>NUCLEOTIDE SEQUENCE</scope>
    <source>
        <strain evidence="12">KCTC 22169</strain>
    </source>
</reference>